<gene>
    <name evidence="2" type="ORF">NCTC5047_02144</name>
</gene>
<accession>A0A263K2L5</accession>
<sequence>MNQNPFSFYDFLGYLIPGGLFLYLLYFVGVTYELEPAMQIVKFINTQPNAFSLLGYASLIVSSYISGHFVSILSAFFIEKYMNESLNYPSIYLFENINDKYTEKRKIDKTKKIRNFIIKVITSPIMFLDLCTFKFCYSRGLPKKLAENLWKKVSESYEHNLGISLHKSKYLDGDLFRFAYHSAYEFSQTHQSKIQNYVALYGFCRNVCFIFLLNFWISVLALALTFFDNDTHKYNYLSIFITLFILYVFYCGFVKFYRRYSLEVLMAFSLIKLKSQ</sequence>
<reference evidence="2 3" key="1">
    <citation type="submission" date="2018-06" db="EMBL/GenBank/DDBJ databases">
        <authorList>
            <consortium name="Pathogen Informatics"/>
            <person name="Doyle S."/>
        </authorList>
    </citation>
    <scope>NUCLEOTIDE SEQUENCE [LARGE SCALE GENOMIC DNA]</scope>
    <source>
        <strain evidence="2 3">NCTC5047</strain>
    </source>
</reference>
<dbReference type="EMBL" id="UGLH01000005">
    <property type="protein sequence ID" value="STT79562.1"/>
    <property type="molecule type" value="Genomic_DNA"/>
</dbReference>
<name>A0A263K2L5_KLEPN</name>
<proteinExistence type="predicted"/>
<evidence type="ECO:0000313" key="2">
    <source>
        <dbReference type="EMBL" id="STT79562.1"/>
    </source>
</evidence>
<feature type="transmembrane region" description="Helical" evidence="1">
    <location>
        <begin position="236"/>
        <end position="257"/>
    </location>
</feature>
<feature type="transmembrane region" description="Helical" evidence="1">
    <location>
        <begin position="53"/>
        <end position="78"/>
    </location>
</feature>
<dbReference type="AlphaFoldDB" id="A0A263K2L5"/>
<evidence type="ECO:0000313" key="3">
    <source>
        <dbReference type="Proteomes" id="UP000254340"/>
    </source>
</evidence>
<feature type="transmembrane region" description="Helical" evidence="1">
    <location>
        <begin position="12"/>
        <end position="32"/>
    </location>
</feature>
<keyword evidence="1" id="KW-1133">Transmembrane helix</keyword>
<keyword evidence="1" id="KW-0472">Membrane</keyword>
<organism evidence="2 3">
    <name type="scientific">Klebsiella pneumoniae</name>
    <dbReference type="NCBI Taxonomy" id="573"/>
    <lineage>
        <taxon>Bacteria</taxon>
        <taxon>Pseudomonadati</taxon>
        <taxon>Pseudomonadota</taxon>
        <taxon>Gammaproteobacteria</taxon>
        <taxon>Enterobacterales</taxon>
        <taxon>Enterobacteriaceae</taxon>
        <taxon>Klebsiella/Raoultella group</taxon>
        <taxon>Klebsiella</taxon>
        <taxon>Klebsiella pneumoniae complex</taxon>
    </lineage>
</organism>
<evidence type="ECO:0000256" key="1">
    <source>
        <dbReference type="SAM" id="Phobius"/>
    </source>
</evidence>
<dbReference type="RefSeq" id="WP_023317563.1">
    <property type="nucleotide sequence ID" value="NZ_CAJHQI010000001.1"/>
</dbReference>
<protein>
    <submittedName>
        <fullName evidence="2">Uncharacterized protein</fullName>
    </submittedName>
</protein>
<feature type="transmembrane region" description="Helical" evidence="1">
    <location>
        <begin position="198"/>
        <end position="224"/>
    </location>
</feature>
<dbReference type="Proteomes" id="UP000254340">
    <property type="component" value="Unassembled WGS sequence"/>
</dbReference>
<keyword evidence="1" id="KW-0812">Transmembrane</keyword>